<keyword evidence="1" id="KW-0732">Signal</keyword>
<reference evidence="2 3" key="1">
    <citation type="submission" date="2024-01" db="EMBL/GenBank/DDBJ databases">
        <title>The genomes of 5 underutilized Papilionoideae crops provide insights into root nodulation and disease resistanc.</title>
        <authorList>
            <person name="Yuan L."/>
        </authorList>
    </citation>
    <scope>NUCLEOTIDE SEQUENCE [LARGE SCALE GENOMIC DNA]</scope>
    <source>
        <strain evidence="2">ZHUSHIDOU_FW_LH</strain>
        <tissue evidence="2">Leaf</tissue>
    </source>
</reference>
<keyword evidence="3" id="KW-1185">Reference proteome</keyword>
<dbReference type="EMBL" id="JAYWIO010000036">
    <property type="protein sequence ID" value="KAK7236598.1"/>
    <property type="molecule type" value="Genomic_DNA"/>
</dbReference>
<evidence type="ECO:0000256" key="1">
    <source>
        <dbReference type="SAM" id="SignalP"/>
    </source>
</evidence>
<dbReference type="AlphaFoldDB" id="A0AAN9DTI9"/>
<gene>
    <name evidence="2" type="ORF">RIF29_45471</name>
</gene>
<name>A0AAN9DTI9_CROPI</name>
<sequence>MCSQASWLLVYLLSWKKGVATSRNSLLPGGMRKSDEPYLVLLPRLRAKRIRLKGKDDTIIIKGGRRFSLLLRKTIPLNEKHISSLYYFEYEKENRRQRDSLRIGMLTIDSLLGSYTEMKD</sequence>
<feature type="chain" id="PRO_5042939245" evidence="1">
    <location>
        <begin position="21"/>
        <end position="120"/>
    </location>
</feature>
<feature type="signal peptide" evidence="1">
    <location>
        <begin position="1"/>
        <end position="20"/>
    </location>
</feature>
<organism evidence="2 3">
    <name type="scientific">Crotalaria pallida</name>
    <name type="common">Smooth rattlebox</name>
    <name type="synonym">Crotalaria striata</name>
    <dbReference type="NCBI Taxonomy" id="3830"/>
    <lineage>
        <taxon>Eukaryota</taxon>
        <taxon>Viridiplantae</taxon>
        <taxon>Streptophyta</taxon>
        <taxon>Embryophyta</taxon>
        <taxon>Tracheophyta</taxon>
        <taxon>Spermatophyta</taxon>
        <taxon>Magnoliopsida</taxon>
        <taxon>eudicotyledons</taxon>
        <taxon>Gunneridae</taxon>
        <taxon>Pentapetalae</taxon>
        <taxon>rosids</taxon>
        <taxon>fabids</taxon>
        <taxon>Fabales</taxon>
        <taxon>Fabaceae</taxon>
        <taxon>Papilionoideae</taxon>
        <taxon>50 kb inversion clade</taxon>
        <taxon>genistoids sensu lato</taxon>
        <taxon>core genistoids</taxon>
        <taxon>Crotalarieae</taxon>
        <taxon>Crotalaria</taxon>
    </lineage>
</organism>
<evidence type="ECO:0000313" key="2">
    <source>
        <dbReference type="EMBL" id="KAK7236598.1"/>
    </source>
</evidence>
<protein>
    <submittedName>
        <fullName evidence="2">Uncharacterized protein</fullName>
    </submittedName>
</protein>
<dbReference type="Proteomes" id="UP001372338">
    <property type="component" value="Unassembled WGS sequence"/>
</dbReference>
<evidence type="ECO:0000313" key="3">
    <source>
        <dbReference type="Proteomes" id="UP001372338"/>
    </source>
</evidence>
<proteinExistence type="predicted"/>
<accession>A0AAN9DTI9</accession>
<comment type="caution">
    <text evidence="2">The sequence shown here is derived from an EMBL/GenBank/DDBJ whole genome shotgun (WGS) entry which is preliminary data.</text>
</comment>